<accession>A0A6C2D6Q7</accession>
<evidence type="ECO:0000259" key="1">
    <source>
        <dbReference type="Pfam" id="PF02627"/>
    </source>
</evidence>
<comment type="caution">
    <text evidence="2">The sequence shown here is derived from an EMBL/GenBank/DDBJ whole genome shotgun (WGS) entry which is preliminary data.</text>
</comment>
<dbReference type="InterPro" id="IPR029032">
    <property type="entry name" value="AhpD-like"/>
</dbReference>
<evidence type="ECO:0000313" key="3">
    <source>
        <dbReference type="Proteomes" id="UP000389128"/>
    </source>
</evidence>
<dbReference type="InterPro" id="IPR012788">
    <property type="entry name" value="Decarb_PcaC"/>
</dbReference>
<dbReference type="Gene3D" id="1.20.1290.10">
    <property type="entry name" value="AhpD-like"/>
    <property type="match status" value="1"/>
</dbReference>
<sequence length="147" mass="15990">MTDNYTDGLTVRRQVMGDEFVEQALDNATEFTKPLQDFITRNAWGSVWCRGGIDLKTRSLITIAMLTALGRQHELRGHVRGALNNGASAVEIQEILLHAAVYCGVPLAADAFRSAEPVLSESLTINARNAGTDTHGTLQAKKRRPAG</sequence>
<dbReference type="PANTHER" id="PTHR33570:SF2">
    <property type="entry name" value="CARBOXYMUCONOLACTONE DECARBOXYLASE-LIKE DOMAIN-CONTAINING PROTEIN"/>
    <property type="match status" value="1"/>
</dbReference>
<dbReference type="OrthoDB" id="9793083at2"/>
<dbReference type="EMBL" id="SDKK01000002">
    <property type="protein sequence ID" value="TYC61453.1"/>
    <property type="molecule type" value="Genomic_DNA"/>
</dbReference>
<name>A0A6C2D6Q7_9RHOO</name>
<dbReference type="Pfam" id="PF02627">
    <property type="entry name" value="CMD"/>
    <property type="match status" value="1"/>
</dbReference>
<dbReference type="InterPro" id="IPR003779">
    <property type="entry name" value="CMD-like"/>
</dbReference>
<keyword evidence="2" id="KW-0456">Lyase</keyword>
<dbReference type="Proteomes" id="UP000389128">
    <property type="component" value="Unassembled WGS sequence"/>
</dbReference>
<protein>
    <submittedName>
        <fullName evidence="2">4-carboxymuconolactone decarboxylase</fullName>
        <ecNumber evidence="2">4.1.1.44</ecNumber>
    </submittedName>
</protein>
<proteinExistence type="predicted"/>
<dbReference type="GO" id="GO:0047575">
    <property type="term" value="F:4-carboxymuconolactone decarboxylase activity"/>
    <property type="evidence" value="ECO:0007669"/>
    <property type="project" value="UniProtKB-EC"/>
</dbReference>
<gene>
    <name evidence="2" type="primary">pcaC</name>
    <name evidence="2" type="ORF">ETQ85_01935</name>
</gene>
<dbReference type="GO" id="GO:0051920">
    <property type="term" value="F:peroxiredoxin activity"/>
    <property type="evidence" value="ECO:0007669"/>
    <property type="project" value="InterPro"/>
</dbReference>
<dbReference type="RefSeq" id="WP_148577447.1">
    <property type="nucleotide sequence ID" value="NZ_SDKK01000002.1"/>
</dbReference>
<dbReference type="AlphaFoldDB" id="A0A6C2D6Q7"/>
<dbReference type="EC" id="4.1.1.44" evidence="2"/>
<dbReference type="SUPFAM" id="SSF69118">
    <property type="entry name" value="AhpD-like"/>
    <property type="match status" value="1"/>
</dbReference>
<keyword evidence="3" id="KW-1185">Reference proteome</keyword>
<reference evidence="2 3" key="1">
    <citation type="submission" date="2019-01" db="EMBL/GenBank/DDBJ databases">
        <title>Zoogloea oleivorans genome sequencing and assembly.</title>
        <authorList>
            <person name="Tancsics A."/>
            <person name="Farkas M."/>
            <person name="Kriszt B."/>
            <person name="Maroti G."/>
            <person name="Horvath B."/>
        </authorList>
    </citation>
    <scope>NUCLEOTIDE SEQUENCE [LARGE SCALE GENOMIC DNA]</scope>
    <source>
        <strain evidence="2 3">Buc</strain>
    </source>
</reference>
<feature type="domain" description="Carboxymuconolactone decarboxylase-like" evidence="1">
    <location>
        <begin position="35"/>
        <end position="116"/>
    </location>
</feature>
<dbReference type="InterPro" id="IPR052512">
    <property type="entry name" value="4CMD/NDH-1_regulator"/>
</dbReference>
<dbReference type="NCBIfam" id="TIGR02425">
    <property type="entry name" value="decarb_PcaC"/>
    <property type="match status" value="1"/>
</dbReference>
<dbReference type="PANTHER" id="PTHR33570">
    <property type="entry name" value="4-CARBOXYMUCONOLACTONE DECARBOXYLASE FAMILY PROTEIN"/>
    <property type="match status" value="1"/>
</dbReference>
<evidence type="ECO:0000313" key="2">
    <source>
        <dbReference type="EMBL" id="TYC61453.1"/>
    </source>
</evidence>
<organism evidence="2 3">
    <name type="scientific">Zoogloea oleivorans</name>
    <dbReference type="NCBI Taxonomy" id="1552750"/>
    <lineage>
        <taxon>Bacteria</taxon>
        <taxon>Pseudomonadati</taxon>
        <taxon>Pseudomonadota</taxon>
        <taxon>Betaproteobacteria</taxon>
        <taxon>Rhodocyclales</taxon>
        <taxon>Zoogloeaceae</taxon>
        <taxon>Zoogloea</taxon>
    </lineage>
</organism>